<protein>
    <submittedName>
        <fullName evidence="1">Uncharacterized protein</fullName>
    </submittedName>
</protein>
<gene>
    <name evidence="1" type="ORF">ACFQ3W_19655</name>
</gene>
<keyword evidence="2" id="KW-1185">Reference proteome</keyword>
<proteinExistence type="predicted"/>
<comment type="caution">
    <text evidence="1">The sequence shown here is derived from an EMBL/GenBank/DDBJ whole genome shotgun (WGS) entry which is preliminary data.</text>
</comment>
<dbReference type="EMBL" id="JBHTLM010000017">
    <property type="protein sequence ID" value="MFD1178498.1"/>
    <property type="molecule type" value="Genomic_DNA"/>
</dbReference>
<dbReference type="Proteomes" id="UP001597262">
    <property type="component" value="Unassembled WGS sequence"/>
</dbReference>
<evidence type="ECO:0000313" key="1">
    <source>
        <dbReference type="EMBL" id="MFD1178498.1"/>
    </source>
</evidence>
<evidence type="ECO:0000313" key="2">
    <source>
        <dbReference type="Proteomes" id="UP001597262"/>
    </source>
</evidence>
<reference evidence="2" key="1">
    <citation type="journal article" date="2019" name="Int. J. Syst. Evol. Microbiol.">
        <title>The Global Catalogue of Microorganisms (GCM) 10K type strain sequencing project: providing services to taxonomists for standard genome sequencing and annotation.</title>
        <authorList>
            <consortium name="The Broad Institute Genomics Platform"/>
            <consortium name="The Broad Institute Genome Sequencing Center for Infectious Disease"/>
            <person name="Wu L."/>
            <person name="Ma J."/>
        </authorList>
    </citation>
    <scope>NUCLEOTIDE SEQUENCE [LARGE SCALE GENOMIC DNA]</scope>
    <source>
        <strain evidence="2">CCUG 59189</strain>
    </source>
</reference>
<organism evidence="1 2">
    <name type="scientific">Paenibacillus puldeungensis</name>
    <dbReference type="NCBI Taxonomy" id="696536"/>
    <lineage>
        <taxon>Bacteria</taxon>
        <taxon>Bacillati</taxon>
        <taxon>Bacillota</taxon>
        <taxon>Bacilli</taxon>
        <taxon>Bacillales</taxon>
        <taxon>Paenibacillaceae</taxon>
        <taxon>Paenibacillus</taxon>
    </lineage>
</organism>
<accession>A0ABW3S177</accession>
<sequence length="92" mass="10585">MGIAPGFFLTRANAMMEKSKQKPPYREEMPEIESVSMELDCRSSLRSSSLNRRTTASGCVCRGSRGYRSSIRYIVKVRVWRMIRHVNLTRIG</sequence>
<name>A0ABW3S177_9BACL</name>